<dbReference type="Proteomes" id="UP001152797">
    <property type="component" value="Unassembled WGS sequence"/>
</dbReference>
<accession>A0A9P1D3Q0</accession>
<proteinExistence type="predicted"/>
<dbReference type="EMBL" id="CAMXCT030003334">
    <property type="protein sequence ID" value="CAL4791114.1"/>
    <property type="molecule type" value="Genomic_DNA"/>
</dbReference>
<gene>
    <name evidence="1" type="ORF">C1SCF055_LOCUS29633</name>
</gene>
<name>A0A9P1D3Q0_9DINO</name>
<evidence type="ECO:0000313" key="2">
    <source>
        <dbReference type="EMBL" id="CAL1157177.1"/>
    </source>
</evidence>
<dbReference type="EMBL" id="CAMXCT010003334">
    <property type="protein sequence ID" value="CAI4003802.1"/>
    <property type="molecule type" value="Genomic_DNA"/>
</dbReference>
<dbReference type="EMBL" id="CAMXCT020003334">
    <property type="protein sequence ID" value="CAL1157177.1"/>
    <property type="molecule type" value="Genomic_DNA"/>
</dbReference>
<comment type="caution">
    <text evidence="1">The sequence shown here is derived from an EMBL/GenBank/DDBJ whole genome shotgun (WGS) entry which is preliminary data.</text>
</comment>
<reference evidence="2" key="2">
    <citation type="submission" date="2024-04" db="EMBL/GenBank/DDBJ databases">
        <authorList>
            <person name="Chen Y."/>
            <person name="Shah S."/>
            <person name="Dougan E. K."/>
            <person name="Thang M."/>
            <person name="Chan C."/>
        </authorList>
    </citation>
    <scope>NUCLEOTIDE SEQUENCE [LARGE SCALE GENOMIC DNA]</scope>
</reference>
<evidence type="ECO:0000313" key="1">
    <source>
        <dbReference type="EMBL" id="CAI4003802.1"/>
    </source>
</evidence>
<evidence type="ECO:0000313" key="3">
    <source>
        <dbReference type="Proteomes" id="UP001152797"/>
    </source>
</evidence>
<organism evidence="1">
    <name type="scientific">Cladocopium goreaui</name>
    <dbReference type="NCBI Taxonomy" id="2562237"/>
    <lineage>
        <taxon>Eukaryota</taxon>
        <taxon>Sar</taxon>
        <taxon>Alveolata</taxon>
        <taxon>Dinophyceae</taxon>
        <taxon>Suessiales</taxon>
        <taxon>Symbiodiniaceae</taxon>
        <taxon>Cladocopium</taxon>
    </lineage>
</organism>
<sequence length="188" mass="21028">MVVSTGVYAKLGGLYEAWDEKKDLREQFRNVKRLLVERPAEGDSIETTTAAIARTALNLRFNSAAVEPLCWKMRNAPQSVPCIDALHREVQKFHEAHGLNSAFKTIQDEAWSLRYMFGLVKQLTYKQGPPRDPVFLSMLKAFGVNLEEWRPEAKPPAAAKDCLGPLGGSYFSTLDSSLVLVCLIDNLD</sequence>
<dbReference type="AlphaFoldDB" id="A0A9P1D3Q0"/>
<keyword evidence="3" id="KW-1185">Reference proteome</keyword>
<reference evidence="1" key="1">
    <citation type="submission" date="2022-10" db="EMBL/GenBank/DDBJ databases">
        <authorList>
            <person name="Chen Y."/>
            <person name="Dougan E. K."/>
            <person name="Chan C."/>
            <person name="Rhodes N."/>
            <person name="Thang M."/>
        </authorList>
    </citation>
    <scope>NUCLEOTIDE SEQUENCE</scope>
</reference>
<protein>
    <submittedName>
        <fullName evidence="1">Uncharacterized protein</fullName>
    </submittedName>
</protein>